<reference evidence="2 3" key="1">
    <citation type="submission" date="2019-01" db="EMBL/GenBank/DDBJ databases">
        <title>Sequencing of cultivated peanut Arachis hypogaea provides insights into genome evolution and oil improvement.</title>
        <authorList>
            <person name="Chen X."/>
        </authorList>
    </citation>
    <scope>NUCLEOTIDE SEQUENCE [LARGE SCALE GENOMIC DNA]</scope>
    <source>
        <strain evidence="3">cv. Fuhuasheng</strain>
        <tissue evidence="2">Leaves</tissue>
    </source>
</reference>
<evidence type="ECO:0000256" key="1">
    <source>
        <dbReference type="SAM" id="MobiDB-lite"/>
    </source>
</evidence>
<gene>
    <name evidence="2" type="ORF">Ahy_A06g026870</name>
</gene>
<dbReference type="InterPro" id="IPR044824">
    <property type="entry name" value="MAIN-like"/>
</dbReference>
<sequence length="277" mass="31722">MDQQLLGYEDTIYRLDQAEHIAGRVDRVDTTEESLLRYTGGYIMRLIGGILFPDASDSRVYIRWLPMLEDLDACGRLSWGLAVLSWMWVQYRPDNARGEGRFKHYRRILNEIGMLYTSHKYLSFPHLLGGWHELWDQPADHRLHIHHHIDLCSSLSYMTWYLQWAHTELFGQGDQHLVPSGVMLEDLPIYHPPAAELHQPEDGHLLELLREARGDEIHRDRDPISPPSHGPEAGAQTVGTLSGPLPGGYVSFRPLGHISALEFNNQINLISTTFLTD</sequence>
<accession>A0A445CLW8</accession>
<dbReference type="EMBL" id="SDMP01000006">
    <property type="protein sequence ID" value="RYR51926.1"/>
    <property type="molecule type" value="Genomic_DNA"/>
</dbReference>
<comment type="caution">
    <text evidence="2">The sequence shown here is derived from an EMBL/GenBank/DDBJ whole genome shotgun (WGS) entry which is preliminary data.</text>
</comment>
<name>A0A445CLW8_ARAHY</name>
<evidence type="ECO:0000313" key="3">
    <source>
        <dbReference type="Proteomes" id="UP000289738"/>
    </source>
</evidence>
<dbReference type="GO" id="GO:0010073">
    <property type="term" value="P:meristem maintenance"/>
    <property type="evidence" value="ECO:0007669"/>
    <property type="project" value="InterPro"/>
</dbReference>
<dbReference type="AlphaFoldDB" id="A0A445CLW8"/>
<feature type="region of interest" description="Disordered" evidence="1">
    <location>
        <begin position="218"/>
        <end position="240"/>
    </location>
</feature>
<dbReference type="PANTHER" id="PTHR46033">
    <property type="entry name" value="PROTEIN MAIN-LIKE 2"/>
    <property type="match status" value="1"/>
</dbReference>
<dbReference type="PANTHER" id="PTHR46033:SF8">
    <property type="entry name" value="PROTEIN MAINTENANCE OF MERISTEMS-LIKE"/>
    <property type="match status" value="1"/>
</dbReference>
<organism evidence="2 3">
    <name type="scientific">Arachis hypogaea</name>
    <name type="common">Peanut</name>
    <dbReference type="NCBI Taxonomy" id="3818"/>
    <lineage>
        <taxon>Eukaryota</taxon>
        <taxon>Viridiplantae</taxon>
        <taxon>Streptophyta</taxon>
        <taxon>Embryophyta</taxon>
        <taxon>Tracheophyta</taxon>
        <taxon>Spermatophyta</taxon>
        <taxon>Magnoliopsida</taxon>
        <taxon>eudicotyledons</taxon>
        <taxon>Gunneridae</taxon>
        <taxon>Pentapetalae</taxon>
        <taxon>rosids</taxon>
        <taxon>fabids</taxon>
        <taxon>Fabales</taxon>
        <taxon>Fabaceae</taxon>
        <taxon>Papilionoideae</taxon>
        <taxon>50 kb inversion clade</taxon>
        <taxon>dalbergioids sensu lato</taxon>
        <taxon>Dalbergieae</taxon>
        <taxon>Pterocarpus clade</taxon>
        <taxon>Arachis</taxon>
    </lineage>
</organism>
<protein>
    <recommendedName>
        <fullName evidence="4">Aminotransferase-like plant mobile domain-containing protein</fullName>
    </recommendedName>
</protein>
<dbReference type="Proteomes" id="UP000289738">
    <property type="component" value="Chromosome A06"/>
</dbReference>
<evidence type="ECO:0000313" key="2">
    <source>
        <dbReference type="EMBL" id="RYR51926.1"/>
    </source>
</evidence>
<keyword evidence="3" id="KW-1185">Reference proteome</keyword>
<evidence type="ECO:0008006" key="4">
    <source>
        <dbReference type="Google" id="ProtNLM"/>
    </source>
</evidence>
<proteinExistence type="predicted"/>